<proteinExistence type="predicted"/>
<dbReference type="KEGG" id="pbap:Pla133_03360"/>
<protein>
    <recommendedName>
        <fullName evidence="5">Nickel uptake substrate-specific transmembrane region</fullName>
    </recommendedName>
</protein>
<feature type="chain" id="PRO_5021760226" description="Nickel uptake substrate-specific transmembrane region" evidence="2">
    <location>
        <begin position="22"/>
        <end position="1098"/>
    </location>
</feature>
<organism evidence="3 4">
    <name type="scientific">Engelhardtia mirabilis</name>
    <dbReference type="NCBI Taxonomy" id="2528011"/>
    <lineage>
        <taxon>Bacteria</taxon>
        <taxon>Pseudomonadati</taxon>
        <taxon>Planctomycetota</taxon>
        <taxon>Planctomycetia</taxon>
        <taxon>Planctomycetia incertae sedis</taxon>
        <taxon>Engelhardtia</taxon>
    </lineage>
</organism>
<dbReference type="EMBL" id="CP036287">
    <property type="protein sequence ID" value="QDU65272.1"/>
    <property type="molecule type" value="Genomic_DNA"/>
</dbReference>
<keyword evidence="4" id="KW-1185">Reference proteome</keyword>
<dbReference type="AlphaFoldDB" id="A0A518BE78"/>
<feature type="signal peptide" evidence="2">
    <location>
        <begin position="1"/>
        <end position="21"/>
    </location>
</feature>
<gene>
    <name evidence="3" type="ORF">Pla133_03360</name>
</gene>
<accession>A0A518BE78</accession>
<evidence type="ECO:0000256" key="2">
    <source>
        <dbReference type="SAM" id="SignalP"/>
    </source>
</evidence>
<evidence type="ECO:0000313" key="4">
    <source>
        <dbReference type="Proteomes" id="UP000316921"/>
    </source>
</evidence>
<dbReference type="RefSeq" id="WP_145061722.1">
    <property type="nucleotide sequence ID" value="NZ_CP036287.1"/>
</dbReference>
<reference evidence="3 4" key="1">
    <citation type="submission" date="2019-02" db="EMBL/GenBank/DDBJ databases">
        <title>Deep-cultivation of Planctomycetes and their phenomic and genomic characterization uncovers novel biology.</title>
        <authorList>
            <person name="Wiegand S."/>
            <person name="Jogler M."/>
            <person name="Boedeker C."/>
            <person name="Pinto D."/>
            <person name="Vollmers J."/>
            <person name="Rivas-Marin E."/>
            <person name="Kohn T."/>
            <person name="Peeters S.H."/>
            <person name="Heuer A."/>
            <person name="Rast P."/>
            <person name="Oberbeckmann S."/>
            <person name="Bunk B."/>
            <person name="Jeske O."/>
            <person name="Meyerdierks A."/>
            <person name="Storesund J.E."/>
            <person name="Kallscheuer N."/>
            <person name="Luecker S."/>
            <person name="Lage O.M."/>
            <person name="Pohl T."/>
            <person name="Merkel B.J."/>
            <person name="Hornburger P."/>
            <person name="Mueller R.-W."/>
            <person name="Bruemmer F."/>
            <person name="Labrenz M."/>
            <person name="Spormann A.M."/>
            <person name="Op den Camp H."/>
            <person name="Overmann J."/>
            <person name="Amann R."/>
            <person name="Jetten M.S.M."/>
            <person name="Mascher T."/>
            <person name="Medema M.H."/>
            <person name="Devos D.P."/>
            <person name="Kaster A.-K."/>
            <person name="Ovreas L."/>
            <person name="Rohde M."/>
            <person name="Galperin M.Y."/>
            <person name="Jogler C."/>
        </authorList>
    </citation>
    <scope>NUCLEOTIDE SEQUENCE [LARGE SCALE GENOMIC DNA]</scope>
    <source>
        <strain evidence="3 4">Pla133</strain>
    </source>
</reference>
<name>A0A518BE78_9BACT</name>
<evidence type="ECO:0000313" key="3">
    <source>
        <dbReference type="EMBL" id="QDU65272.1"/>
    </source>
</evidence>
<evidence type="ECO:0008006" key="5">
    <source>
        <dbReference type="Google" id="ProtNLM"/>
    </source>
</evidence>
<keyword evidence="2" id="KW-0732">Signal</keyword>
<dbReference type="Proteomes" id="UP000316921">
    <property type="component" value="Chromosome"/>
</dbReference>
<sequence precursor="true">MRAFCATLFALIALVAVVWLASTANEGSHAGHGVAFELNGAPDAESTSGPALDAAAHGAQDPTSIAAGSEPQADGQLRRPIASDPVGAGLRVVDEDGAPIDGATVRFTPWHPQHWALGTGAALPATADLESATELRTTDEGGSCDAPSGNPIYGSAYFGSVVWAARPGSRVAGRTAPYQDSSPLFDGELTLERAPPAVATVVDGGLQPVPDARIEVRLPAITTLGTADRPRLVHARSMFHWLGQSGPTGDCELPAAPLDDSGLPDLVLVRAVHGGSLSGWTAVRPGDQVTLTLEAAFELQGLAPGSQDWLGEYATPPAVVVDCDTGAGWERLTTCALRPDTSFGPFQVPFREGAAYRVWLDGDTCEPAEARLTNVRPGTQRSITLEATLGWPLWIQVLARATGEALLDGDVSFEWRGAGGRMERRAWLDELDGSRLHVARGLPESVPLTVTVHAAGYAAATLDGLELPASASQVHQLSLDSAAPLHGRVTGLDPLPAAIDLLVGRHDARPAVRHRVELRPDGTFDAAEAPVGELWCAAVTPAGGRSTIANVGEVRFADLAFADRMALAGTVVDRETGVPIDEAWVVPALLVGERSVPAGRAAPVDATGRFRIDFGPTSTDGVAVLVEAPGYSSATRVVASSAAPFDLGQVRLAPAIGAVLVFESELGRSIPRASFRADGPSVVEQRLLDDTGRVELGDVALGSYQATLEVPGEDLARGISFDVRRDDDQIRVPLDGPGSIGVALPSAGTSSGRWRCELSAATSRFGLILQRHVAASATAVEFTGLPLLDWRVDLVDEDSGSIVDSTAAPLSEAAPHADVSLSASAAAFWIRVVDASGAPVAGARVVGRDALATSAWFQAQTDVNGLAVYRAEVPDDLVLDVVGPAGGSALATPAGPDARALHTASEDPFVVPLQSNCTAAVRLTGVDGEPLEGIEVQFFTETRTDRLGPPVQSDLDGLARLEGVGAGRTHIVVEDARFVPALWRATAAPEPEVAQLTLYRRSPLTVRVLDAELEPVPAATISTRFEPFGTHALEAFDWYGMHSSPEGYVTGADGICAISGVPEGELRLTVTAGAAVAEFDVQARPGETGAIDLVVQGD</sequence>
<evidence type="ECO:0000256" key="1">
    <source>
        <dbReference type="SAM" id="MobiDB-lite"/>
    </source>
</evidence>
<feature type="region of interest" description="Disordered" evidence="1">
    <location>
        <begin position="41"/>
        <end position="81"/>
    </location>
</feature>